<dbReference type="InterPro" id="IPR016039">
    <property type="entry name" value="Thiolase-like"/>
</dbReference>
<evidence type="ECO:0000256" key="2">
    <source>
        <dbReference type="ARBA" id="ARBA00022679"/>
    </source>
</evidence>
<protein>
    <submittedName>
        <fullName evidence="6">Beta-ketoacyl-[acyl-carrier-protein] synthase family protein</fullName>
    </submittedName>
</protein>
<sequence>MGEAVAVTGLGLLTAAGCDAETTWKNLCTGLSLGARNPEFEGLAVDISCDVAEFDPVAELGGRLTRRLDRFAHLGIAAARRAVADADLCLADGPAERVGVVLGVGSNSLRTYVAEFTRLGRGRPAAVSPLALPRSVPNMVAGEIALDVGARGPNFTVSSACASGSTALGVARGMLLGGLCDVVLAGGSESWSRMSAVCFSRMGALSRRTDRPSLASRPFDRDRDGFVLGEGAAVLVLERLDHVSARRARPRALLCGYGASADAYHPTAPHPEGAGAEQAVRQALADAGCTPGGIGHVNAHGTSTLLGDAAEAIMLQRVFDGRVPPVTATKSIIGHTMGAAGAIEAAVTVLALEQQSVPPTANVGEQDPGREMDIVTGTARSVEFSRALSTSFAFGGQNAALVFGTA</sequence>
<dbReference type="PANTHER" id="PTHR11712:SF347">
    <property type="entry name" value="BETA KETOACYL-ACYL CARRIER PROTEIN SYNTHASE"/>
    <property type="match status" value="1"/>
</dbReference>
<evidence type="ECO:0000256" key="3">
    <source>
        <dbReference type="ARBA" id="ARBA00023315"/>
    </source>
</evidence>
<keyword evidence="3" id="KW-0012">Acyltransferase</keyword>
<keyword evidence="7" id="KW-1185">Reference proteome</keyword>
<dbReference type="PROSITE" id="PS52004">
    <property type="entry name" value="KS3_2"/>
    <property type="match status" value="1"/>
</dbReference>
<keyword evidence="2 4" id="KW-0808">Transferase</keyword>
<dbReference type="Gene3D" id="3.40.47.10">
    <property type="match status" value="1"/>
</dbReference>
<dbReference type="InterPro" id="IPR018201">
    <property type="entry name" value="Ketoacyl_synth_AS"/>
</dbReference>
<dbReference type="Pfam" id="PF00109">
    <property type="entry name" value="ketoacyl-synt"/>
    <property type="match status" value="1"/>
</dbReference>
<dbReference type="InterPro" id="IPR020615">
    <property type="entry name" value="Thiolase_acyl_enz_int_AS"/>
</dbReference>
<dbReference type="CDD" id="cd00834">
    <property type="entry name" value="KAS_I_II"/>
    <property type="match status" value="1"/>
</dbReference>
<evidence type="ECO:0000259" key="5">
    <source>
        <dbReference type="PROSITE" id="PS52004"/>
    </source>
</evidence>
<organism evidence="6 7">
    <name type="scientific">Streptomyces similanensis</name>
    <dbReference type="NCBI Taxonomy" id="1274988"/>
    <lineage>
        <taxon>Bacteria</taxon>
        <taxon>Bacillati</taxon>
        <taxon>Actinomycetota</taxon>
        <taxon>Actinomycetes</taxon>
        <taxon>Kitasatosporales</taxon>
        <taxon>Streptomycetaceae</taxon>
        <taxon>Streptomyces</taxon>
    </lineage>
</organism>
<dbReference type="InterPro" id="IPR020841">
    <property type="entry name" value="PKS_Beta-ketoAc_synthase_dom"/>
</dbReference>
<dbReference type="PROSITE" id="PS00098">
    <property type="entry name" value="THIOLASE_1"/>
    <property type="match status" value="1"/>
</dbReference>
<dbReference type="InterPro" id="IPR014030">
    <property type="entry name" value="Ketoacyl_synth_N"/>
</dbReference>
<evidence type="ECO:0000256" key="1">
    <source>
        <dbReference type="ARBA" id="ARBA00008467"/>
    </source>
</evidence>
<dbReference type="EMBL" id="BAABKC010000111">
    <property type="protein sequence ID" value="GAA5074500.1"/>
    <property type="molecule type" value="Genomic_DNA"/>
</dbReference>
<dbReference type="Pfam" id="PF02801">
    <property type="entry name" value="Ketoacyl-synt_C"/>
    <property type="match status" value="1"/>
</dbReference>
<dbReference type="SUPFAM" id="SSF53901">
    <property type="entry name" value="Thiolase-like"/>
    <property type="match status" value="2"/>
</dbReference>
<gene>
    <name evidence="6" type="ORF">GCM10023336_62660</name>
</gene>
<dbReference type="SMART" id="SM00825">
    <property type="entry name" value="PKS_KS"/>
    <property type="match status" value="1"/>
</dbReference>
<dbReference type="PROSITE" id="PS00606">
    <property type="entry name" value="KS3_1"/>
    <property type="match status" value="1"/>
</dbReference>
<name>A0ABP9LD65_9ACTN</name>
<dbReference type="NCBIfam" id="NF005589">
    <property type="entry name" value="PRK07314.1"/>
    <property type="match status" value="1"/>
</dbReference>
<proteinExistence type="inferred from homology"/>
<comment type="caution">
    <text evidence="6">The sequence shown here is derived from an EMBL/GenBank/DDBJ whole genome shotgun (WGS) entry which is preliminary data.</text>
</comment>
<evidence type="ECO:0000256" key="4">
    <source>
        <dbReference type="RuleBase" id="RU003694"/>
    </source>
</evidence>
<feature type="domain" description="Ketosynthase family 3 (KS3)" evidence="5">
    <location>
        <begin position="2"/>
        <end position="405"/>
    </location>
</feature>
<evidence type="ECO:0000313" key="7">
    <source>
        <dbReference type="Proteomes" id="UP001500124"/>
    </source>
</evidence>
<dbReference type="PANTHER" id="PTHR11712">
    <property type="entry name" value="POLYKETIDE SYNTHASE-RELATED"/>
    <property type="match status" value="1"/>
</dbReference>
<evidence type="ECO:0000313" key="6">
    <source>
        <dbReference type="EMBL" id="GAA5074500.1"/>
    </source>
</evidence>
<comment type="similarity">
    <text evidence="1 4">Belongs to the thiolase-like superfamily. Beta-ketoacyl-ACP synthases family.</text>
</comment>
<dbReference type="InterPro" id="IPR000794">
    <property type="entry name" value="Beta-ketoacyl_synthase"/>
</dbReference>
<reference evidence="7" key="1">
    <citation type="journal article" date="2019" name="Int. J. Syst. Evol. Microbiol.">
        <title>The Global Catalogue of Microorganisms (GCM) 10K type strain sequencing project: providing services to taxonomists for standard genome sequencing and annotation.</title>
        <authorList>
            <consortium name="The Broad Institute Genomics Platform"/>
            <consortium name="The Broad Institute Genome Sequencing Center for Infectious Disease"/>
            <person name="Wu L."/>
            <person name="Ma J."/>
        </authorList>
    </citation>
    <scope>NUCLEOTIDE SEQUENCE [LARGE SCALE GENOMIC DNA]</scope>
    <source>
        <strain evidence="7">JCM 18410</strain>
    </source>
</reference>
<dbReference type="Proteomes" id="UP001500124">
    <property type="component" value="Unassembled WGS sequence"/>
</dbReference>
<dbReference type="InterPro" id="IPR014031">
    <property type="entry name" value="Ketoacyl_synth_C"/>
</dbReference>
<accession>A0ABP9LD65</accession>